<proteinExistence type="predicted"/>
<dbReference type="EMBL" id="RZGZ01000001">
    <property type="protein sequence ID" value="RUR03090.1"/>
    <property type="molecule type" value="Genomic_DNA"/>
</dbReference>
<dbReference type="GO" id="GO:0005886">
    <property type="term" value="C:plasma membrane"/>
    <property type="evidence" value="ECO:0007669"/>
    <property type="project" value="UniProtKB-SubCell"/>
</dbReference>
<dbReference type="InterPro" id="IPR019108">
    <property type="entry name" value="Caa3_assmbl_CtaG-rel"/>
</dbReference>
<evidence type="ECO:0000313" key="7">
    <source>
        <dbReference type="EMBL" id="RUR03090.1"/>
    </source>
</evidence>
<dbReference type="Proteomes" id="UP000274909">
    <property type="component" value="Unassembled WGS sequence"/>
</dbReference>
<organism evidence="7 8">
    <name type="scientific">Labedella endophytica</name>
    <dbReference type="NCBI Taxonomy" id="1523160"/>
    <lineage>
        <taxon>Bacteria</taxon>
        <taxon>Bacillati</taxon>
        <taxon>Actinomycetota</taxon>
        <taxon>Actinomycetes</taxon>
        <taxon>Micrococcales</taxon>
        <taxon>Microbacteriaceae</taxon>
        <taxon>Labedella</taxon>
    </lineage>
</organism>
<dbReference type="Pfam" id="PF09678">
    <property type="entry name" value="Caa3_CtaG"/>
    <property type="match status" value="1"/>
</dbReference>
<keyword evidence="2" id="KW-1003">Cell membrane</keyword>
<evidence type="ECO:0000256" key="2">
    <source>
        <dbReference type="ARBA" id="ARBA00022475"/>
    </source>
</evidence>
<evidence type="ECO:0000256" key="4">
    <source>
        <dbReference type="ARBA" id="ARBA00022989"/>
    </source>
</evidence>
<keyword evidence="4 6" id="KW-1133">Transmembrane helix</keyword>
<evidence type="ECO:0000256" key="6">
    <source>
        <dbReference type="SAM" id="Phobius"/>
    </source>
</evidence>
<evidence type="ECO:0000256" key="1">
    <source>
        <dbReference type="ARBA" id="ARBA00004651"/>
    </source>
</evidence>
<sequence length="402" mass="43568">MHDHGSGVSPGGVDAVLILPFALALILYLRGIALLRCRGVEWPRYRGVLWCGGVLAAAAGFVGPLAAASHTGFVPHMWTHLLVGMLSPLLLVSAAPITLALRCLHVDVARRLSRLLSSRPARIASAPVTALTLNLGGLWALHVTPLFGAMQQSPLVHLLVMLHFLVAGYVFTASIIPVDPSPHRAGFPLRTAVLLVALAGHGILAKVLYANPPVGVSGPEAREGALLMYYGGDAIDAAIIVILCAQWYRRAGRRLGGPVTTRYPSAPDSSPQRERVLSWCHDAQTTTGGSSRAVRRARRGRRHRAALPVRLGWLVRRRRRPRHVLVRHVPAVGRGHRHVDLVLARRAGHRRVLHGARREQNGGGRTGNFLNVVTWHVPCPLFDRHEGAAIRFPRGGLASFVM</sequence>
<protein>
    <submittedName>
        <fullName evidence="7">Cytochrome c oxidase assembly protein</fullName>
    </submittedName>
</protein>
<feature type="transmembrane region" description="Helical" evidence="6">
    <location>
        <begin position="47"/>
        <end position="66"/>
    </location>
</feature>
<keyword evidence="8" id="KW-1185">Reference proteome</keyword>
<comment type="subcellular location">
    <subcellularLocation>
        <location evidence="1">Cell membrane</location>
        <topology evidence="1">Multi-pass membrane protein</topology>
    </subcellularLocation>
</comment>
<feature type="transmembrane region" description="Helical" evidence="6">
    <location>
        <begin position="155"/>
        <end position="175"/>
    </location>
</feature>
<dbReference type="AlphaFoldDB" id="A0A3S0X9M3"/>
<feature type="transmembrane region" description="Helical" evidence="6">
    <location>
        <begin position="229"/>
        <end position="248"/>
    </location>
</feature>
<evidence type="ECO:0000256" key="3">
    <source>
        <dbReference type="ARBA" id="ARBA00022692"/>
    </source>
</evidence>
<gene>
    <name evidence="7" type="ORF">ELQ94_00585</name>
</gene>
<keyword evidence="5 6" id="KW-0472">Membrane</keyword>
<evidence type="ECO:0000256" key="5">
    <source>
        <dbReference type="ARBA" id="ARBA00023136"/>
    </source>
</evidence>
<accession>A0A3S0X9M3</accession>
<feature type="transmembrane region" description="Helical" evidence="6">
    <location>
        <begin position="15"/>
        <end position="35"/>
    </location>
</feature>
<dbReference type="OrthoDB" id="5024156at2"/>
<reference evidence="7 8" key="1">
    <citation type="submission" date="2018-12" db="EMBL/GenBank/DDBJ databases">
        <authorList>
            <person name="Li F."/>
        </authorList>
    </citation>
    <scope>NUCLEOTIDE SEQUENCE [LARGE SCALE GENOMIC DNA]</scope>
    <source>
        <strain evidence="7 8">EGI 6500705</strain>
    </source>
</reference>
<evidence type="ECO:0000313" key="8">
    <source>
        <dbReference type="Proteomes" id="UP000274909"/>
    </source>
</evidence>
<comment type="caution">
    <text evidence="7">The sequence shown here is derived from an EMBL/GenBank/DDBJ whole genome shotgun (WGS) entry which is preliminary data.</text>
</comment>
<feature type="transmembrane region" description="Helical" evidence="6">
    <location>
        <begin position="78"/>
        <end position="101"/>
    </location>
</feature>
<feature type="transmembrane region" description="Helical" evidence="6">
    <location>
        <begin position="122"/>
        <end position="143"/>
    </location>
</feature>
<feature type="transmembrane region" description="Helical" evidence="6">
    <location>
        <begin position="187"/>
        <end position="209"/>
    </location>
</feature>
<keyword evidence="3 6" id="KW-0812">Transmembrane</keyword>
<name>A0A3S0X9M3_9MICO</name>